<dbReference type="GeneID" id="98129124"/>
<proteinExistence type="predicted"/>
<protein>
    <recommendedName>
        <fullName evidence="1">gamma-glutamylcyclotransferase</fullName>
        <ecNumber evidence="1">4.3.2.9</ecNumber>
    </recommendedName>
</protein>
<evidence type="ECO:0000256" key="2">
    <source>
        <dbReference type="ARBA" id="ARBA00023239"/>
    </source>
</evidence>
<name>A0ABR4DNR9_9PEZI</name>
<dbReference type="Proteomes" id="UP001600064">
    <property type="component" value="Unassembled WGS sequence"/>
</dbReference>
<feature type="compositionally biased region" description="Pro residues" evidence="3">
    <location>
        <begin position="154"/>
        <end position="171"/>
    </location>
</feature>
<dbReference type="EMBL" id="JAZGUE010000001">
    <property type="protein sequence ID" value="KAL2271427.1"/>
    <property type="molecule type" value="Genomic_DNA"/>
</dbReference>
<evidence type="ECO:0000313" key="4">
    <source>
        <dbReference type="EMBL" id="KAL2271427.1"/>
    </source>
</evidence>
<dbReference type="PANTHER" id="PTHR12935">
    <property type="entry name" value="GAMMA-GLUTAMYLCYCLOTRANSFERASE"/>
    <property type="match status" value="1"/>
</dbReference>
<feature type="region of interest" description="Disordered" evidence="3">
    <location>
        <begin position="43"/>
        <end position="64"/>
    </location>
</feature>
<feature type="region of interest" description="Disordered" evidence="3">
    <location>
        <begin position="149"/>
        <end position="204"/>
    </location>
</feature>
<organism evidence="4 5">
    <name type="scientific">Remersonia thermophila</name>
    <dbReference type="NCBI Taxonomy" id="72144"/>
    <lineage>
        <taxon>Eukaryota</taxon>
        <taxon>Fungi</taxon>
        <taxon>Dikarya</taxon>
        <taxon>Ascomycota</taxon>
        <taxon>Pezizomycotina</taxon>
        <taxon>Sordariomycetes</taxon>
        <taxon>Sordariomycetidae</taxon>
        <taxon>Sordariales</taxon>
        <taxon>Sordariales incertae sedis</taxon>
        <taxon>Remersonia</taxon>
    </lineage>
</organism>
<sequence>MSTKTPAPLASAPAEPGSKSNDDTAVWSLKHIQVLWSWAARPKPAQPKYPPIASIPRTSADRLREPDVAPTPFPAEPIRASDVCQDAPAKPKTVLYLAYGSNMAAETFLGMRGIRPLSQVNVSAPSLELTFDLPGIPYREPCFANTAMRKVPGKKPPFDPPELPPGIPGRPPRQDGPGAEPSDSSSATAAAAAGSIGRRDEKGDPVWTQGLYGVVYEVTPEDYARIMATEGGGASYHDILVPCFPLPPSVSVPEHPPAWPPAPFLAHTLYAPRLPDSDSSSSSTAAAAGTNPAGNISLPGFLRRLFLPARRPEGAQAQPSLRYLNLLRTGAREHELPAAYQAYLGRLRPYRATTRGQRLGQVLFLGFWLPPLVAVMAGSRLLADERGRAPGWLVAASTCVFNLIWKSYDAVGKGIFGDGERCVEEEGEEGEEGGNDEKAGVAVGSVKNRRRSFASGLRGVGEVADEEKVALLEEHRGG</sequence>
<evidence type="ECO:0000313" key="5">
    <source>
        <dbReference type="Proteomes" id="UP001600064"/>
    </source>
</evidence>
<keyword evidence="2" id="KW-0456">Lyase</keyword>
<evidence type="ECO:0000256" key="3">
    <source>
        <dbReference type="SAM" id="MobiDB-lite"/>
    </source>
</evidence>
<reference evidence="4 5" key="1">
    <citation type="journal article" date="2024" name="Commun. Biol.">
        <title>Comparative genomic analysis of thermophilic fungi reveals convergent evolutionary adaptations and gene losses.</title>
        <authorList>
            <person name="Steindorff A.S."/>
            <person name="Aguilar-Pontes M.V."/>
            <person name="Robinson A.J."/>
            <person name="Andreopoulos B."/>
            <person name="LaButti K."/>
            <person name="Kuo A."/>
            <person name="Mondo S."/>
            <person name="Riley R."/>
            <person name="Otillar R."/>
            <person name="Haridas S."/>
            <person name="Lipzen A."/>
            <person name="Grimwood J."/>
            <person name="Schmutz J."/>
            <person name="Clum A."/>
            <person name="Reid I.D."/>
            <person name="Moisan M.C."/>
            <person name="Butler G."/>
            <person name="Nguyen T.T.M."/>
            <person name="Dewar K."/>
            <person name="Conant G."/>
            <person name="Drula E."/>
            <person name="Henrissat B."/>
            <person name="Hansel C."/>
            <person name="Singer S."/>
            <person name="Hutchinson M.I."/>
            <person name="de Vries R.P."/>
            <person name="Natvig D.O."/>
            <person name="Powell A.J."/>
            <person name="Tsang A."/>
            <person name="Grigoriev I.V."/>
        </authorList>
    </citation>
    <scope>NUCLEOTIDE SEQUENCE [LARGE SCALE GENOMIC DNA]</scope>
    <source>
        <strain evidence="4 5">ATCC 22073</strain>
    </source>
</reference>
<dbReference type="RefSeq" id="XP_070870151.1">
    <property type="nucleotide sequence ID" value="XM_071014480.1"/>
</dbReference>
<dbReference type="Gene3D" id="3.10.490.10">
    <property type="entry name" value="Gamma-glutamyl cyclotransferase-like"/>
    <property type="match status" value="1"/>
</dbReference>
<accession>A0ABR4DNR9</accession>
<feature type="compositionally biased region" description="Low complexity" evidence="3">
    <location>
        <begin position="175"/>
        <end position="195"/>
    </location>
</feature>
<comment type="caution">
    <text evidence="4">The sequence shown here is derived from an EMBL/GenBank/DDBJ whole genome shotgun (WGS) entry which is preliminary data.</text>
</comment>
<dbReference type="EC" id="4.3.2.9" evidence="1"/>
<dbReference type="InterPro" id="IPR017939">
    <property type="entry name" value="G-Glutamylcylcotransferase"/>
</dbReference>
<feature type="region of interest" description="Disordered" evidence="3">
    <location>
        <begin position="1"/>
        <end position="23"/>
    </location>
</feature>
<evidence type="ECO:0000256" key="1">
    <source>
        <dbReference type="ARBA" id="ARBA00012346"/>
    </source>
</evidence>
<gene>
    <name evidence="4" type="ORF">VTJ83DRAFT_798</name>
</gene>
<keyword evidence="5" id="KW-1185">Reference proteome</keyword>
<dbReference type="PANTHER" id="PTHR12935:SF0">
    <property type="entry name" value="GAMMA-GLUTAMYLCYCLOTRANSFERASE"/>
    <property type="match status" value="1"/>
</dbReference>